<dbReference type="Pfam" id="PF06985">
    <property type="entry name" value="HET"/>
    <property type="match status" value="1"/>
</dbReference>
<dbReference type="Pfam" id="PF26640">
    <property type="entry name" value="DUF8212"/>
    <property type="match status" value="1"/>
</dbReference>
<sequence length="458" mass="52276">MPCQLLFIINLYLFDDLSPDGHNTREPRFCDNDLPPYAIWSHTWDVPSQEVTFVEMQGLRETITNKTGFVKITNFCRLASQKGYEYGWVDTCCIDKRNSADLSEAINSMYRFYYDSGDCLVYLSDTKPMADWGSLSIAKLDDALRPCRWFTRGWTLQELLAPETRSFFDATWQPITNRHLVSVISNITKIGDACLLFRDNISEVSISERMGWASERHTTRSEDITYSLMGIFNICMPILYGEGGKKAFRRLKKEIMRVSFDQSLFVWKEDVSSSGFLASSPAAFACPPTLGLWAPRNLAPFYMTNVGLSVRLNIVEILVEDRTWVPKNVLEIHDSEDDEEKVQMAIIGCDILNSDNRWVLLALYVQPVPGGSFVINGKLSRAYRRVASHTWTAVPTGALFHRSGPNRSTDVLILEDEHYDLVRRASREHDHRTWNRSGVSLPPILRLDLEAKSEPSQT</sequence>
<dbReference type="PANTHER" id="PTHR10622:SF12">
    <property type="entry name" value="HET DOMAIN-CONTAINING PROTEIN"/>
    <property type="match status" value="1"/>
</dbReference>
<dbReference type="InterPro" id="IPR010730">
    <property type="entry name" value="HET"/>
</dbReference>
<organism evidence="3 4">
    <name type="scientific">Podospora bellae-mahoneyi</name>
    <dbReference type="NCBI Taxonomy" id="2093777"/>
    <lineage>
        <taxon>Eukaryota</taxon>
        <taxon>Fungi</taxon>
        <taxon>Dikarya</taxon>
        <taxon>Ascomycota</taxon>
        <taxon>Pezizomycotina</taxon>
        <taxon>Sordariomycetes</taxon>
        <taxon>Sordariomycetidae</taxon>
        <taxon>Sordariales</taxon>
        <taxon>Podosporaceae</taxon>
        <taxon>Podospora</taxon>
    </lineage>
</organism>
<feature type="domain" description="DUF8212" evidence="2">
    <location>
        <begin position="246"/>
        <end position="274"/>
    </location>
</feature>
<evidence type="ECO:0000259" key="2">
    <source>
        <dbReference type="Pfam" id="PF26640"/>
    </source>
</evidence>
<keyword evidence="4" id="KW-1185">Reference proteome</keyword>
<dbReference type="RefSeq" id="XP_062733111.1">
    <property type="nucleotide sequence ID" value="XM_062877400.1"/>
</dbReference>
<dbReference type="PANTHER" id="PTHR10622">
    <property type="entry name" value="HET DOMAIN-CONTAINING PROTEIN"/>
    <property type="match status" value="1"/>
</dbReference>
<evidence type="ECO:0008006" key="5">
    <source>
        <dbReference type="Google" id="ProtNLM"/>
    </source>
</evidence>
<comment type="caution">
    <text evidence="3">The sequence shown here is derived from an EMBL/GenBank/DDBJ whole genome shotgun (WGS) entry which is preliminary data.</text>
</comment>
<dbReference type="InterPro" id="IPR058525">
    <property type="entry name" value="DUF8212"/>
</dbReference>
<dbReference type="Proteomes" id="UP001322138">
    <property type="component" value="Unassembled WGS sequence"/>
</dbReference>
<gene>
    <name evidence="3" type="ORF">QC761_302610</name>
</gene>
<proteinExistence type="predicted"/>
<name>A0ABR0FMA8_9PEZI</name>
<accession>A0ABR0FMA8</accession>
<reference evidence="3 4" key="1">
    <citation type="journal article" date="2023" name="bioRxiv">
        <title>High-quality genome assemblies of four members of thePodospora anserinaspecies complex.</title>
        <authorList>
            <person name="Ament-Velasquez S.L."/>
            <person name="Vogan A.A."/>
            <person name="Wallerman O."/>
            <person name="Hartmann F."/>
            <person name="Gautier V."/>
            <person name="Silar P."/>
            <person name="Giraud T."/>
            <person name="Johannesson H."/>
        </authorList>
    </citation>
    <scope>NUCLEOTIDE SEQUENCE [LARGE SCALE GENOMIC DNA]</scope>
    <source>
        <strain evidence="3 4">CBS 112042</strain>
    </source>
</reference>
<dbReference type="EMBL" id="JAFFGZ010000005">
    <property type="protein sequence ID" value="KAK4644135.1"/>
    <property type="molecule type" value="Genomic_DNA"/>
</dbReference>
<evidence type="ECO:0000259" key="1">
    <source>
        <dbReference type="Pfam" id="PF06985"/>
    </source>
</evidence>
<protein>
    <recommendedName>
        <fullName evidence="5">Heterokaryon incompatibility domain-containing protein</fullName>
    </recommendedName>
</protein>
<evidence type="ECO:0000313" key="3">
    <source>
        <dbReference type="EMBL" id="KAK4644135.1"/>
    </source>
</evidence>
<dbReference type="GeneID" id="87896882"/>
<evidence type="ECO:0000313" key="4">
    <source>
        <dbReference type="Proteomes" id="UP001322138"/>
    </source>
</evidence>
<feature type="domain" description="Heterokaryon incompatibility" evidence="1">
    <location>
        <begin position="37"/>
        <end position="128"/>
    </location>
</feature>